<dbReference type="Proteomes" id="UP000530654">
    <property type="component" value="Unassembled WGS sequence"/>
</dbReference>
<dbReference type="AlphaFoldDB" id="A0A7Y2RBE2"/>
<name>A0A7Y2RBE2_9HYPH</name>
<protein>
    <submittedName>
        <fullName evidence="1">Uncharacterized protein</fullName>
    </submittedName>
</protein>
<accession>A0A7Y2RBE2</accession>
<proteinExistence type="predicted"/>
<evidence type="ECO:0000313" key="2">
    <source>
        <dbReference type="Proteomes" id="UP000530654"/>
    </source>
</evidence>
<reference evidence="1 2" key="1">
    <citation type="submission" date="2020-04" db="EMBL/GenBank/DDBJ databases">
        <title>Rhizobium bacterial biofertilizers improve the content of phenolic compounds of Lactuca sativa L. under non-saline and saline-stress conditions.</title>
        <authorList>
            <person name="Ayuso-Calles M."/>
            <person name="Garcia-Estevez I."/>
            <person name="Jimenez-Gomez A."/>
            <person name="Flores-Felix J.D."/>
            <person name="Escribano-Bailon M."/>
            <person name="Rivas R."/>
        </authorList>
    </citation>
    <scope>NUCLEOTIDE SEQUENCE [LARGE SCALE GENOMIC DNA]</scope>
    <source>
        <strain evidence="1 2">GPTR02</strain>
    </source>
</reference>
<organism evidence="1 2">
    <name type="scientific">Rhizobium laguerreae</name>
    <dbReference type="NCBI Taxonomy" id="1076926"/>
    <lineage>
        <taxon>Bacteria</taxon>
        <taxon>Pseudomonadati</taxon>
        <taxon>Pseudomonadota</taxon>
        <taxon>Alphaproteobacteria</taxon>
        <taxon>Hyphomicrobiales</taxon>
        <taxon>Rhizobiaceae</taxon>
        <taxon>Rhizobium/Agrobacterium group</taxon>
        <taxon>Rhizobium</taxon>
    </lineage>
</organism>
<sequence length="686" mass="72619">MPTLNIQGKRVKVDDSFLQLSPEDQAKTVDEIAAHIGVTPQQAAPEPDMAPEGKVATSLASDLSGMTQNPARALFNQRPEWQKPLIAAADVGNIIGDDLTFGFGDKAAAAARAAFTDKTYDEELAANRQGTQNSRDRAGSAAYGADVTAALMMPRRIAPAPAKVATGILPTAGRFAANVGKGMAQGAGYGAVNALGHDQDVGEGATTGAAFGAAIPVIGGVLKSGGMLLKPVADAVRARTNPSGYGSQKIAERFANSGKAVDQTAARDGLSLADSGGASVQDLLRTTTNIPGPARSRVATRLALRQMGQGDRLKNVVGRTLADPNGYLAAKDEIAETAKRIASPLFKEAEKTPIHFSEKLEGIIKTPAGRRALAKAEELAANEQVPFKQMFVNVADDGSMTIKRVPDQRAWQYIKTALDDMVSAETDSITKKVSNEGRIINNLKNSMLAELDSQNPTYAQARKVWGGQQSLDKALEFGRDAMTQSPESVRRGLSAMGAAEKEAARAGAAEWIRSRIDTAGFTHNAILKFFSNIQQGKNLRALFDNDDQFKTFRKAIFAEAKRRSTYDAVRGNSTTARQMADMFETGGMQEGFNAAKTAVTSGPVAAGLQFIGSRLRMLGGLTPQVADDISKKLMSTSPEVQAKVVSDIQRIEQAQLSSAQKQQAIQGLISRVGMIAGPAAMTQGAN</sequence>
<dbReference type="RefSeq" id="WP_170282887.1">
    <property type="nucleotide sequence ID" value="NZ_JABEQY010000047.1"/>
</dbReference>
<gene>
    <name evidence="1" type="ORF">HLI17_32010</name>
</gene>
<dbReference type="EMBL" id="JABEQY010000047">
    <property type="protein sequence ID" value="NNH67827.1"/>
    <property type="molecule type" value="Genomic_DNA"/>
</dbReference>
<comment type="caution">
    <text evidence="1">The sequence shown here is derived from an EMBL/GenBank/DDBJ whole genome shotgun (WGS) entry which is preliminary data.</text>
</comment>
<evidence type="ECO:0000313" key="1">
    <source>
        <dbReference type="EMBL" id="NNH67827.1"/>
    </source>
</evidence>